<accession>A0A3N2QR69</accession>
<dbReference type="Pfam" id="PF00676">
    <property type="entry name" value="E1_dh"/>
    <property type="match status" value="1"/>
</dbReference>
<dbReference type="OrthoDB" id="9766715at2"/>
<dbReference type="Proteomes" id="UP000268016">
    <property type="component" value="Unassembled WGS sequence"/>
</dbReference>
<evidence type="ECO:0000256" key="1">
    <source>
        <dbReference type="ARBA" id="ARBA00001964"/>
    </source>
</evidence>
<sequence>MQMSREDLARAYRTMRTIRAFELAVNAEAQAGRVPGSTHLYAGQEAVATGVCMALNREDHIVSTHRGHGHSIAKGCEVGPMMAEILGRGSGTCKGKGGSMHIADLDVGMLGANGIVGGGPPMACGAALTAKTKKTGAVAVAFSGDGAANQGTTAESMNLAMVWNLPVIFVIEDNGWGEATSAEWAVAGDIVKRAEGYGMAAERVDGLSVGDVHEAARRAVTRAREGGGPTLLHIETERFFGHFNGDVDTYRSDATKEAQRRDRDCLNRFRAQVTEAGLMEPAALDAIDAEVEAEIEAVVRAARDAAPPDPATLTTDVYVSYGYEA</sequence>
<keyword evidence="3" id="KW-0786">Thiamine pyrophosphate</keyword>
<comment type="catalytic activity">
    <reaction evidence="5">
        <text>N(6)-[(R)-lipoyl]-L-lysyl-[protein] + pyruvate + H(+) = N(6)-[(R)-S(8)-acetyldihydrolipoyl]-L-lysyl-[protein] + CO2</text>
        <dbReference type="Rhea" id="RHEA:19189"/>
        <dbReference type="Rhea" id="RHEA-COMP:10474"/>
        <dbReference type="Rhea" id="RHEA-COMP:10478"/>
        <dbReference type="ChEBI" id="CHEBI:15361"/>
        <dbReference type="ChEBI" id="CHEBI:15378"/>
        <dbReference type="ChEBI" id="CHEBI:16526"/>
        <dbReference type="ChEBI" id="CHEBI:83099"/>
        <dbReference type="ChEBI" id="CHEBI:83111"/>
        <dbReference type="EC" id="1.2.4.1"/>
    </reaction>
</comment>
<dbReference type="EMBL" id="RDRB01000011">
    <property type="protein sequence ID" value="ROT97693.1"/>
    <property type="molecule type" value="Genomic_DNA"/>
</dbReference>
<name>A0A3N2QR69_9RHOB</name>
<dbReference type="Gene3D" id="3.40.50.970">
    <property type="match status" value="1"/>
</dbReference>
<evidence type="ECO:0000313" key="8">
    <source>
        <dbReference type="Proteomes" id="UP000268016"/>
    </source>
</evidence>
<evidence type="ECO:0000256" key="3">
    <source>
        <dbReference type="ARBA" id="ARBA00023052"/>
    </source>
</evidence>
<proteinExistence type="predicted"/>
<reference evidence="7 8" key="1">
    <citation type="submission" date="2018-10" db="EMBL/GenBank/DDBJ databases">
        <title>Histidinibacterium lentulum gen. nov., sp. nov., a marine bacterium from the culture broth of Picochlorum sp. 122.</title>
        <authorList>
            <person name="Wang G."/>
        </authorList>
    </citation>
    <scope>NUCLEOTIDE SEQUENCE [LARGE SCALE GENOMIC DNA]</scope>
    <source>
        <strain evidence="7 8">B17</strain>
    </source>
</reference>
<comment type="cofactor">
    <cofactor evidence="1">
        <name>thiamine diphosphate</name>
        <dbReference type="ChEBI" id="CHEBI:58937"/>
    </cofactor>
</comment>
<dbReference type="GO" id="GO:0006086">
    <property type="term" value="P:pyruvate decarboxylation to acetyl-CoA"/>
    <property type="evidence" value="ECO:0007669"/>
    <property type="project" value="TreeGrafter"/>
</dbReference>
<evidence type="ECO:0000259" key="6">
    <source>
        <dbReference type="Pfam" id="PF00676"/>
    </source>
</evidence>
<organism evidence="7 8">
    <name type="scientific">Histidinibacterium lentulum</name>
    <dbReference type="NCBI Taxonomy" id="2480588"/>
    <lineage>
        <taxon>Bacteria</taxon>
        <taxon>Pseudomonadati</taxon>
        <taxon>Pseudomonadota</taxon>
        <taxon>Alphaproteobacteria</taxon>
        <taxon>Rhodobacterales</taxon>
        <taxon>Paracoccaceae</taxon>
        <taxon>Histidinibacterium</taxon>
    </lineage>
</organism>
<comment type="caution">
    <text evidence="7">The sequence shown here is derived from an EMBL/GenBank/DDBJ whole genome shotgun (WGS) entry which is preliminary data.</text>
</comment>
<dbReference type="CDD" id="cd02000">
    <property type="entry name" value="TPP_E1_PDC_ADC_BCADC"/>
    <property type="match status" value="1"/>
</dbReference>
<feature type="domain" description="Dehydrogenase E1 component" evidence="6">
    <location>
        <begin position="14"/>
        <end position="310"/>
    </location>
</feature>
<dbReference type="SUPFAM" id="SSF52518">
    <property type="entry name" value="Thiamin diphosphate-binding fold (THDP-binding)"/>
    <property type="match status" value="1"/>
</dbReference>
<dbReference type="InterPro" id="IPR001017">
    <property type="entry name" value="DH_E1"/>
</dbReference>
<protein>
    <submittedName>
        <fullName evidence="7">Thiamine pyrophosphate-dependent dehydrogenase E1 component subunit alpha</fullName>
    </submittedName>
</protein>
<dbReference type="PANTHER" id="PTHR11516">
    <property type="entry name" value="PYRUVATE DEHYDROGENASE E1 COMPONENT, ALPHA SUBUNIT BACTERIAL AND ORGANELLAR"/>
    <property type="match status" value="1"/>
</dbReference>
<comment type="function">
    <text evidence="4">The pyruvate dehydrogenase complex catalyzes the overall conversion of pyruvate to acetyl-CoA and CO(2). It contains multiple copies of three enzymatic components: pyruvate dehydrogenase (E1), dihydrolipoamide acetyltransferase (E2) and lipoamide dehydrogenase (E3).</text>
</comment>
<dbReference type="InterPro" id="IPR029061">
    <property type="entry name" value="THDP-binding"/>
</dbReference>
<evidence type="ECO:0000256" key="4">
    <source>
        <dbReference type="ARBA" id="ARBA00025211"/>
    </source>
</evidence>
<evidence type="ECO:0000256" key="2">
    <source>
        <dbReference type="ARBA" id="ARBA00023002"/>
    </source>
</evidence>
<evidence type="ECO:0000313" key="7">
    <source>
        <dbReference type="EMBL" id="ROT97693.1"/>
    </source>
</evidence>
<dbReference type="PANTHER" id="PTHR11516:SF60">
    <property type="entry name" value="PYRUVATE DEHYDROGENASE E1 COMPONENT SUBUNIT ALPHA"/>
    <property type="match status" value="1"/>
</dbReference>
<dbReference type="GO" id="GO:0004739">
    <property type="term" value="F:pyruvate dehydrogenase (acetyl-transferring) activity"/>
    <property type="evidence" value="ECO:0007669"/>
    <property type="project" value="UniProtKB-EC"/>
</dbReference>
<dbReference type="RefSeq" id="WP_123643696.1">
    <property type="nucleotide sequence ID" value="NZ_ML119091.1"/>
</dbReference>
<evidence type="ECO:0000256" key="5">
    <source>
        <dbReference type="ARBA" id="ARBA00051231"/>
    </source>
</evidence>
<dbReference type="InterPro" id="IPR050642">
    <property type="entry name" value="PDH_E1_Alpha_Subunit"/>
</dbReference>
<gene>
    <name evidence="7" type="ORF">EAT49_17960</name>
</gene>
<keyword evidence="2" id="KW-0560">Oxidoreductase</keyword>
<keyword evidence="8" id="KW-1185">Reference proteome</keyword>
<dbReference type="AlphaFoldDB" id="A0A3N2QR69"/>